<dbReference type="PANTHER" id="PTHR22954">
    <property type="entry name" value="RETROVIRAL PROTEASE-RELATED"/>
    <property type="match status" value="1"/>
</dbReference>
<proteinExistence type="predicted"/>
<dbReference type="EMBL" id="LR899011">
    <property type="protein sequence ID" value="CAD7083749.1"/>
    <property type="molecule type" value="Genomic_DNA"/>
</dbReference>
<sequence length="143" mass="16462">MDYDIAALADISIPTMKLPKMSLSKFDGDYLQWTQLRNLFTELVGNQPISQCQKLWYLNSSVSGGAEKLIRHLSTLKAYYAIAWTIIKERYNNLRLQTTAFIDRLLSQTTIAAENTDAIKELRDTHTRVSSRLTSARYRHSYP</sequence>
<dbReference type="OrthoDB" id="8061911at2759"/>
<evidence type="ECO:0000313" key="2">
    <source>
        <dbReference type="Proteomes" id="UP000594454"/>
    </source>
</evidence>
<dbReference type="Proteomes" id="UP000594454">
    <property type="component" value="Chromosome 3"/>
</dbReference>
<reference evidence="1 2" key="1">
    <citation type="submission" date="2020-11" db="EMBL/GenBank/DDBJ databases">
        <authorList>
            <person name="Wallbank WR R."/>
            <person name="Pardo Diaz C."/>
            <person name="Kozak K."/>
            <person name="Martin S."/>
            <person name="Jiggins C."/>
            <person name="Moest M."/>
            <person name="Warren A I."/>
            <person name="Generalovic N T."/>
            <person name="Byers J.R.P. K."/>
            <person name="Montejo-Kovacevich G."/>
            <person name="Yen C E."/>
        </authorList>
    </citation>
    <scope>NUCLEOTIDE SEQUENCE [LARGE SCALE GENOMIC DNA]</scope>
</reference>
<dbReference type="AlphaFoldDB" id="A0A7R8UN98"/>
<dbReference type="InterPro" id="IPR005312">
    <property type="entry name" value="DUF1759"/>
</dbReference>
<evidence type="ECO:0008006" key="3">
    <source>
        <dbReference type="Google" id="ProtNLM"/>
    </source>
</evidence>
<accession>A0A7R8UN98</accession>
<gene>
    <name evidence="1" type="ORF">HERILL_LOCUS6685</name>
</gene>
<name>A0A7R8UN98_HERIL</name>
<organism evidence="1 2">
    <name type="scientific">Hermetia illucens</name>
    <name type="common">Black soldier fly</name>
    <dbReference type="NCBI Taxonomy" id="343691"/>
    <lineage>
        <taxon>Eukaryota</taxon>
        <taxon>Metazoa</taxon>
        <taxon>Ecdysozoa</taxon>
        <taxon>Arthropoda</taxon>
        <taxon>Hexapoda</taxon>
        <taxon>Insecta</taxon>
        <taxon>Pterygota</taxon>
        <taxon>Neoptera</taxon>
        <taxon>Endopterygota</taxon>
        <taxon>Diptera</taxon>
        <taxon>Brachycera</taxon>
        <taxon>Stratiomyomorpha</taxon>
        <taxon>Stratiomyidae</taxon>
        <taxon>Hermetiinae</taxon>
        <taxon>Hermetia</taxon>
    </lineage>
</organism>
<protein>
    <recommendedName>
        <fullName evidence="3">Gag protein</fullName>
    </recommendedName>
</protein>
<evidence type="ECO:0000313" key="1">
    <source>
        <dbReference type="EMBL" id="CAD7083749.1"/>
    </source>
</evidence>
<dbReference type="PANTHER" id="PTHR22954:SF3">
    <property type="entry name" value="PROTEIN CBG08539"/>
    <property type="match status" value="1"/>
</dbReference>
<keyword evidence="2" id="KW-1185">Reference proteome</keyword>
<dbReference type="InParanoid" id="A0A7R8UN98"/>
<dbReference type="Pfam" id="PF03564">
    <property type="entry name" value="DUF1759"/>
    <property type="match status" value="1"/>
</dbReference>